<reference evidence="1 2" key="1">
    <citation type="submission" date="2016-10" db="EMBL/GenBank/DDBJ databases">
        <authorList>
            <person name="de Groot N.N."/>
        </authorList>
    </citation>
    <scope>NUCLEOTIDE SEQUENCE [LARGE SCALE GENOMIC DNA]</scope>
    <source>
        <strain evidence="1 2">DSM 26656</strain>
    </source>
</reference>
<accession>A0A1H6CLP0</accession>
<dbReference type="Proteomes" id="UP000236743">
    <property type="component" value="Unassembled WGS sequence"/>
</dbReference>
<proteinExistence type="predicted"/>
<dbReference type="RefSeq" id="WP_103874712.1">
    <property type="nucleotide sequence ID" value="NZ_FNUY01000011.1"/>
</dbReference>
<keyword evidence="2" id="KW-1185">Reference proteome</keyword>
<dbReference type="EMBL" id="FNUY01000011">
    <property type="protein sequence ID" value="SEG73840.1"/>
    <property type="molecule type" value="Genomic_DNA"/>
</dbReference>
<dbReference type="OrthoDB" id="7907305at2"/>
<protein>
    <submittedName>
        <fullName evidence="1">Uncharacterized protein</fullName>
    </submittedName>
</protein>
<gene>
    <name evidence="1" type="ORF">SAMN04488115_11125</name>
</gene>
<organism evidence="1 2">
    <name type="scientific">Bosea lathyri</name>
    <dbReference type="NCBI Taxonomy" id="1036778"/>
    <lineage>
        <taxon>Bacteria</taxon>
        <taxon>Pseudomonadati</taxon>
        <taxon>Pseudomonadota</taxon>
        <taxon>Alphaproteobacteria</taxon>
        <taxon>Hyphomicrobiales</taxon>
        <taxon>Boseaceae</taxon>
        <taxon>Bosea</taxon>
    </lineage>
</organism>
<dbReference type="AlphaFoldDB" id="A0A1H6CLP0"/>
<name>A0A1H6CLP0_9HYPH</name>
<evidence type="ECO:0000313" key="2">
    <source>
        <dbReference type="Proteomes" id="UP000236743"/>
    </source>
</evidence>
<evidence type="ECO:0000313" key="1">
    <source>
        <dbReference type="EMBL" id="SEG73840.1"/>
    </source>
</evidence>
<sequence>MPPEADMREPHAPEPWDTIRSDIRDTVMVAFCKALHGTQLSPLAVIELMAEAVGSVYREVADAHQGDRSCPCGWQPSPLADIAAMQAALAATAAPAPGIDLLRIEVQGRA</sequence>